<accession>A0A345SV99</accession>
<dbReference type="OrthoDB" id="3674617at2"/>
<evidence type="ECO:0000256" key="2">
    <source>
        <dbReference type="SAM" id="Phobius"/>
    </source>
</evidence>
<dbReference type="InterPro" id="IPR012347">
    <property type="entry name" value="Ferritin-like"/>
</dbReference>
<keyword evidence="2" id="KW-0812">Transmembrane</keyword>
<proteinExistence type="predicted"/>
<evidence type="ECO:0000259" key="3">
    <source>
        <dbReference type="Pfam" id="PF13628"/>
    </source>
</evidence>
<feature type="domain" description="DUF4142" evidence="3">
    <location>
        <begin position="77"/>
        <end position="207"/>
    </location>
</feature>
<dbReference type="PANTHER" id="PTHR38593:SF1">
    <property type="entry name" value="BLR2558 PROTEIN"/>
    <property type="match status" value="1"/>
</dbReference>
<dbReference type="PANTHER" id="PTHR38593">
    <property type="entry name" value="BLR2558 PROTEIN"/>
    <property type="match status" value="1"/>
</dbReference>
<evidence type="ECO:0000313" key="5">
    <source>
        <dbReference type="Proteomes" id="UP000249340"/>
    </source>
</evidence>
<name>A0A345SV99_9ACTN</name>
<evidence type="ECO:0000256" key="1">
    <source>
        <dbReference type="SAM" id="MobiDB-lite"/>
    </source>
</evidence>
<dbReference type="EMBL" id="CP031264">
    <property type="protein sequence ID" value="AXI77654.1"/>
    <property type="molecule type" value="Genomic_DNA"/>
</dbReference>
<evidence type="ECO:0000313" key="4">
    <source>
        <dbReference type="EMBL" id="AXI77654.1"/>
    </source>
</evidence>
<feature type="region of interest" description="Disordered" evidence="1">
    <location>
        <begin position="1"/>
        <end position="23"/>
    </location>
</feature>
<dbReference type="KEGG" id="stri:C7M71_009560"/>
<dbReference type="InterPro" id="IPR025419">
    <property type="entry name" value="DUF4142"/>
</dbReference>
<dbReference type="Proteomes" id="UP000249340">
    <property type="component" value="Chromosome"/>
</dbReference>
<dbReference type="Pfam" id="PF13628">
    <property type="entry name" value="DUF4142"/>
    <property type="match status" value="1"/>
</dbReference>
<organism evidence="4 5">
    <name type="scientific">Peterkaempfera bronchialis</name>
    <dbReference type="NCBI Taxonomy" id="2126346"/>
    <lineage>
        <taxon>Bacteria</taxon>
        <taxon>Bacillati</taxon>
        <taxon>Actinomycetota</taxon>
        <taxon>Actinomycetes</taxon>
        <taxon>Kitasatosporales</taxon>
        <taxon>Streptomycetaceae</taxon>
        <taxon>Peterkaempfera</taxon>
    </lineage>
</organism>
<sequence length="300" mass="31105">MRMRTPHRSSTDARGQSRGGPGQSRLLRMLAVGLVAVIVPLWVYKQGGGTAPAAQTVASDGLPGGIVNTAFGPLTPDERTFVTKVRLAGLWELPSGMMAQTHTTNPTVHEAGKHLLDGHKKLDEQALKIAAQLGMGLPNEPSQQQQDFLRQEQAAQGADFDRVFAQLLRTQHGLIFQAIAKIRNSTRNTLVRQLADSANTIVLDHITVLEKTGVVDFDSIAAASTQPPGPATALPPGVAVGQALPVTQLATAWANTTGAVASGGTSAGGQGTQPQAGEVGQGVQIGQGVQSTSGAGTAVR</sequence>
<dbReference type="Gene3D" id="1.20.1260.10">
    <property type="match status" value="1"/>
</dbReference>
<gene>
    <name evidence="4" type="ORF">C7M71_009560</name>
</gene>
<dbReference type="AlphaFoldDB" id="A0A345SV99"/>
<reference evidence="5" key="1">
    <citation type="submission" date="2018-07" db="EMBL/GenBank/DDBJ databases">
        <title>Streptacidiphilus bronchialis DSM 106435 chromosome.</title>
        <authorList>
            <person name="Batra D."/>
            <person name="Gulvik C.A."/>
        </authorList>
    </citation>
    <scope>NUCLEOTIDE SEQUENCE [LARGE SCALE GENOMIC DNA]</scope>
    <source>
        <strain evidence="5">DSM 106435</strain>
    </source>
</reference>
<protein>
    <submittedName>
        <fullName evidence="4">DUF4142 domain-containing protein</fullName>
    </submittedName>
</protein>
<keyword evidence="5" id="KW-1185">Reference proteome</keyword>
<keyword evidence="2" id="KW-1133">Transmembrane helix</keyword>
<keyword evidence="2" id="KW-0472">Membrane</keyword>
<feature type="transmembrane region" description="Helical" evidence="2">
    <location>
        <begin position="26"/>
        <end position="44"/>
    </location>
</feature>